<dbReference type="PIRSF" id="PIRSF018266">
    <property type="entry name" value="FecR"/>
    <property type="match status" value="1"/>
</dbReference>
<dbReference type="InterPro" id="IPR006860">
    <property type="entry name" value="FecR"/>
</dbReference>
<dbReference type="InterPro" id="IPR032508">
    <property type="entry name" value="FecR_C"/>
</dbReference>
<dbReference type="InterPro" id="IPR012373">
    <property type="entry name" value="Ferrdict_sens_TM"/>
</dbReference>
<dbReference type="Pfam" id="PF04773">
    <property type="entry name" value="FecR"/>
    <property type="match status" value="1"/>
</dbReference>
<dbReference type="Pfam" id="PF16344">
    <property type="entry name" value="FecR_C"/>
    <property type="match status" value="1"/>
</dbReference>
<evidence type="ECO:0000259" key="3">
    <source>
        <dbReference type="Pfam" id="PF16344"/>
    </source>
</evidence>
<protein>
    <submittedName>
        <fullName evidence="4">Iron dicitrate transport regulator FecR</fullName>
    </submittedName>
</protein>
<sequence>MNKAFMATEPNAPDDDVLRQARAWAVLLKTGQPTTRDLESLKAWCAQSAGHARAWSQAAHEWQAVETAARRVPQARPARKVHGFAGARAGRRAFLGGAVAAGAAYLAVSPPWGLWPSWSEFRADYRTGAGEQRSLELPGQVRVTLNTRTSITVNDAAARPRIDLISGEAAVSAPACEIVAGVASVRLDHADIEMRQLEDGRVRVRCQRGAAELRHPAGRVALAAQQEAFYDERRVGPATPLAKAASASAWREGVVVFDDLPLDQAVQEINRYRPGRVVLVDDALADRRFSARVRVSDLDQALELLRTAHHIRLRRVGELVLIG</sequence>
<gene>
    <name evidence="4" type="ORF">C1I89_26880</name>
</gene>
<dbReference type="InterPro" id="IPR032623">
    <property type="entry name" value="FecR_N"/>
</dbReference>
<reference evidence="4 5" key="1">
    <citation type="submission" date="2018-01" db="EMBL/GenBank/DDBJ databases">
        <title>The draft genome of an aniline degradation strain ANB-1.</title>
        <authorList>
            <person name="Zhang L."/>
            <person name="Jiang J."/>
        </authorList>
    </citation>
    <scope>NUCLEOTIDE SEQUENCE [LARGE SCALE GENOMIC DNA]</scope>
    <source>
        <strain evidence="4 5">ANB-1</strain>
    </source>
</reference>
<dbReference type="EMBL" id="POQS01000008">
    <property type="protein sequence ID" value="PND30640.1"/>
    <property type="molecule type" value="Genomic_DNA"/>
</dbReference>
<comment type="caution">
    <text evidence="4">The sequence shown here is derived from an EMBL/GenBank/DDBJ whole genome shotgun (WGS) entry which is preliminary data.</text>
</comment>
<feature type="domain" description="FecR protein" evidence="1">
    <location>
        <begin position="124"/>
        <end position="211"/>
    </location>
</feature>
<organism evidence="4 5">
    <name type="scientific">Achromobacter pulmonis</name>
    <dbReference type="NCBI Taxonomy" id="1389932"/>
    <lineage>
        <taxon>Bacteria</taxon>
        <taxon>Pseudomonadati</taxon>
        <taxon>Pseudomonadota</taxon>
        <taxon>Betaproteobacteria</taxon>
        <taxon>Burkholderiales</taxon>
        <taxon>Alcaligenaceae</taxon>
        <taxon>Achromobacter</taxon>
    </lineage>
</organism>
<evidence type="ECO:0000313" key="4">
    <source>
        <dbReference type="EMBL" id="PND30640.1"/>
    </source>
</evidence>
<dbReference type="GO" id="GO:0016989">
    <property type="term" value="F:sigma factor antagonist activity"/>
    <property type="evidence" value="ECO:0007669"/>
    <property type="project" value="TreeGrafter"/>
</dbReference>
<feature type="domain" description="FecR N-terminal" evidence="2">
    <location>
        <begin position="19"/>
        <end position="59"/>
    </location>
</feature>
<proteinExistence type="predicted"/>
<dbReference type="Proteomes" id="UP000235994">
    <property type="component" value="Unassembled WGS sequence"/>
</dbReference>
<dbReference type="PANTHER" id="PTHR30273:SF2">
    <property type="entry name" value="PROTEIN FECR"/>
    <property type="match status" value="1"/>
</dbReference>
<evidence type="ECO:0000259" key="1">
    <source>
        <dbReference type="Pfam" id="PF04773"/>
    </source>
</evidence>
<evidence type="ECO:0000259" key="2">
    <source>
        <dbReference type="Pfam" id="PF16220"/>
    </source>
</evidence>
<name>A0A2N8KB19_9BURK</name>
<dbReference type="Gene3D" id="3.55.50.30">
    <property type="match status" value="1"/>
</dbReference>
<keyword evidence="5" id="KW-1185">Reference proteome</keyword>
<evidence type="ECO:0000313" key="5">
    <source>
        <dbReference type="Proteomes" id="UP000235994"/>
    </source>
</evidence>
<dbReference type="Gene3D" id="2.60.120.1440">
    <property type="match status" value="1"/>
</dbReference>
<dbReference type="PANTHER" id="PTHR30273">
    <property type="entry name" value="PERIPLASMIC SIGNAL SENSOR AND SIGMA FACTOR ACTIVATOR FECR-RELATED"/>
    <property type="match status" value="1"/>
</dbReference>
<dbReference type="AlphaFoldDB" id="A0A2N8KB19"/>
<feature type="domain" description="Protein FecR C-terminal" evidence="3">
    <location>
        <begin position="255"/>
        <end position="318"/>
    </location>
</feature>
<dbReference type="Pfam" id="PF16220">
    <property type="entry name" value="DUF4880"/>
    <property type="match status" value="1"/>
</dbReference>
<accession>A0A2N8KB19</accession>